<sequence>MSVKNQHSRRDVLSAALKGTVATTALALGGGTPFLNSRKAYAAAADISKQQLRTIGLSVTVQERILDDFRNKSGVGGTTGTAATFPDAQTKILSGSKDFDCWETIGERLPAVVMTNNVDPVSTSDLKNWGNIRDTFTKVDSKWEKRAQITGQIWADDAQTKLYMVPTVYNYDSIGYNPSVVSDEEANTWTAIFDKKWKGRSGLNTDPLIALGQAVLAMNSLGMSDVKNPGNPNQAEIDEAMKFLISKKKEGQFRALWGDFGELVNLLASGEMVVCDAWQPAVMAVKAQGTPCRYAVPKEGYRAWSIGITPIAGTPNKGAVNAYADYWLSGPPAITVSEQGYYSPTTNVKDAMDPDRYAFWYEGAPWKGAPSRGIVEGDLRDGGSLAERASTVAYWHQWPDEYDYVIAKWDEFLNA</sequence>
<keyword evidence="1" id="KW-0732">Signal</keyword>
<proteinExistence type="predicted"/>
<dbReference type="Gene3D" id="3.40.190.10">
    <property type="entry name" value="Periplasmic binding protein-like II"/>
    <property type="match status" value="2"/>
</dbReference>
<keyword evidence="3" id="KW-1185">Reference proteome</keyword>
<dbReference type="RefSeq" id="WP_167227382.1">
    <property type="nucleotide sequence ID" value="NZ_JAAQPH010000015.1"/>
</dbReference>
<evidence type="ECO:0000256" key="1">
    <source>
        <dbReference type="ARBA" id="ARBA00022729"/>
    </source>
</evidence>
<dbReference type="PANTHER" id="PTHR30222">
    <property type="entry name" value="SPERMIDINE/PUTRESCINE-BINDING PERIPLASMIC PROTEIN"/>
    <property type="match status" value="1"/>
</dbReference>
<dbReference type="SUPFAM" id="SSF53850">
    <property type="entry name" value="Periplasmic binding protein-like II"/>
    <property type="match status" value="1"/>
</dbReference>
<protein>
    <submittedName>
        <fullName evidence="2">Extracellular solute-binding protein</fullName>
    </submittedName>
</protein>
<name>A0A967F020_9PROT</name>
<dbReference type="PROSITE" id="PS51318">
    <property type="entry name" value="TAT"/>
    <property type="match status" value="1"/>
</dbReference>
<organism evidence="2 3">
    <name type="scientific">Pelagibius litoralis</name>
    <dbReference type="NCBI Taxonomy" id="374515"/>
    <lineage>
        <taxon>Bacteria</taxon>
        <taxon>Pseudomonadati</taxon>
        <taxon>Pseudomonadota</taxon>
        <taxon>Alphaproteobacteria</taxon>
        <taxon>Rhodospirillales</taxon>
        <taxon>Rhodovibrionaceae</taxon>
        <taxon>Pelagibius</taxon>
    </lineage>
</organism>
<dbReference type="AlphaFoldDB" id="A0A967F020"/>
<evidence type="ECO:0000313" key="2">
    <source>
        <dbReference type="EMBL" id="NIA70601.1"/>
    </source>
</evidence>
<accession>A0A967F020</accession>
<evidence type="ECO:0000313" key="3">
    <source>
        <dbReference type="Proteomes" id="UP000761264"/>
    </source>
</evidence>
<dbReference type="InterPro" id="IPR006059">
    <property type="entry name" value="SBP"/>
</dbReference>
<dbReference type="Pfam" id="PF13416">
    <property type="entry name" value="SBP_bac_8"/>
    <property type="match status" value="1"/>
</dbReference>
<reference evidence="2" key="1">
    <citation type="submission" date="2020-03" db="EMBL/GenBank/DDBJ databases">
        <title>Genome of Pelagibius litoralis DSM 21314T.</title>
        <authorList>
            <person name="Wang G."/>
        </authorList>
    </citation>
    <scope>NUCLEOTIDE SEQUENCE</scope>
    <source>
        <strain evidence="2">DSM 21314</strain>
    </source>
</reference>
<gene>
    <name evidence="2" type="ORF">HBA54_18550</name>
</gene>
<dbReference type="Proteomes" id="UP000761264">
    <property type="component" value="Unassembled WGS sequence"/>
</dbReference>
<dbReference type="PANTHER" id="PTHR30222:SF17">
    <property type="entry name" value="SPERMIDINE_PUTRESCINE-BINDING PERIPLASMIC PROTEIN"/>
    <property type="match status" value="1"/>
</dbReference>
<dbReference type="InterPro" id="IPR006311">
    <property type="entry name" value="TAT_signal"/>
</dbReference>
<dbReference type="EMBL" id="JAAQPH010000015">
    <property type="protein sequence ID" value="NIA70601.1"/>
    <property type="molecule type" value="Genomic_DNA"/>
</dbReference>
<comment type="caution">
    <text evidence="2">The sequence shown here is derived from an EMBL/GenBank/DDBJ whole genome shotgun (WGS) entry which is preliminary data.</text>
</comment>